<sequence length="385" mass="42251">MASALLGALRAPVRRSGAFAFAAVKPVARPPTRGFATSKLLRNAAPESAPAPKSSSNTPLFIGIGALVAGGVGYWVATSDSTTAKEAATAGKSAAQAVKAKTNFVPTKEDYQKVYNKIAETLEADDYDDGSYGPVYVRLAWHASGTYDKETGTGGSNYATMRFEPESLHGANAGLDTARTKLEEVKKLFPWISYGDLWTLGGVCAIQEASGPKIPWRPGRIDGFAKDATPDGRLPDAAQGADHVRNIFYRMGFNDQEIVALIGAHALGRCHPNRSGFDGPWTFSPTTFSNAFYELLWNEKWTWKKWSGPKQLEDKKTKTLMMLPTDYVLVTDRSFKQYTKKYAQDEQAFFKDFSAVFNKLLELGVPSQQWASEPYELKTLEEQKA</sequence>
<dbReference type="Proteomes" id="UP000077266">
    <property type="component" value="Unassembled WGS sequence"/>
</dbReference>
<gene>
    <name evidence="15" type="ORF">EXIGLDRAFT_166093</name>
</gene>
<dbReference type="Gene3D" id="1.10.420.10">
    <property type="entry name" value="Peroxidase, domain 2"/>
    <property type="match status" value="1"/>
</dbReference>
<dbReference type="GO" id="GO:0000302">
    <property type="term" value="P:response to reactive oxygen species"/>
    <property type="evidence" value="ECO:0007669"/>
    <property type="project" value="TreeGrafter"/>
</dbReference>
<protein>
    <recommendedName>
        <fullName evidence="13">Peroxidase</fullName>
        <ecNumber evidence="13">1.11.1.-</ecNumber>
    </recommendedName>
</protein>
<keyword evidence="16" id="KW-1185">Reference proteome</keyword>
<organism evidence="15 16">
    <name type="scientific">Exidia glandulosa HHB12029</name>
    <dbReference type="NCBI Taxonomy" id="1314781"/>
    <lineage>
        <taxon>Eukaryota</taxon>
        <taxon>Fungi</taxon>
        <taxon>Dikarya</taxon>
        <taxon>Basidiomycota</taxon>
        <taxon>Agaricomycotina</taxon>
        <taxon>Agaricomycetes</taxon>
        <taxon>Auriculariales</taxon>
        <taxon>Exidiaceae</taxon>
        <taxon>Exidia</taxon>
    </lineage>
</organism>
<dbReference type="InterPro" id="IPR019794">
    <property type="entry name" value="Peroxidases_AS"/>
</dbReference>
<evidence type="ECO:0000256" key="6">
    <source>
        <dbReference type="ARBA" id="ARBA00022617"/>
    </source>
</evidence>
<keyword evidence="11" id="KW-0496">Mitochondrion</keyword>
<dbReference type="PRINTS" id="PR00459">
    <property type="entry name" value="ASPEROXIDASE"/>
</dbReference>
<dbReference type="FunFam" id="1.10.520.10:FF:000005">
    <property type="entry name" value="Cytochrome c peroxidase"/>
    <property type="match status" value="1"/>
</dbReference>
<dbReference type="PRINTS" id="PR00458">
    <property type="entry name" value="PEROXIDASE"/>
</dbReference>
<dbReference type="Pfam" id="PF00141">
    <property type="entry name" value="peroxidase"/>
    <property type="match status" value="1"/>
</dbReference>
<evidence type="ECO:0000256" key="7">
    <source>
        <dbReference type="ARBA" id="ARBA00022723"/>
    </source>
</evidence>
<evidence type="ECO:0000259" key="14">
    <source>
        <dbReference type="PROSITE" id="PS50873"/>
    </source>
</evidence>
<dbReference type="EMBL" id="KV425902">
    <property type="protein sequence ID" value="KZW00211.1"/>
    <property type="molecule type" value="Genomic_DNA"/>
</dbReference>
<evidence type="ECO:0000313" key="15">
    <source>
        <dbReference type="EMBL" id="KZW00211.1"/>
    </source>
</evidence>
<dbReference type="PROSITE" id="PS00435">
    <property type="entry name" value="PEROXIDASE_1"/>
    <property type="match status" value="1"/>
</dbReference>
<accession>A0A165N4T6</accession>
<evidence type="ECO:0000256" key="12">
    <source>
        <dbReference type="ARBA" id="ARBA00049265"/>
    </source>
</evidence>
<comment type="similarity">
    <text evidence="4">Belongs to the peroxidase family. Cytochrome c peroxidase subfamily.</text>
</comment>
<dbReference type="PANTHER" id="PTHR31356">
    <property type="entry name" value="THYLAKOID LUMENAL 29 KDA PROTEIN, CHLOROPLASTIC-RELATED"/>
    <property type="match status" value="1"/>
</dbReference>
<comment type="subcellular location">
    <subcellularLocation>
        <location evidence="3">Mitochondrion intermembrane space</location>
    </subcellularLocation>
    <subcellularLocation>
        <location evidence="2">Mitochondrion matrix</location>
    </subcellularLocation>
</comment>
<keyword evidence="5 13" id="KW-0575">Peroxidase</keyword>
<dbReference type="InterPro" id="IPR044831">
    <property type="entry name" value="Ccp1-like"/>
</dbReference>
<dbReference type="SUPFAM" id="SSF48113">
    <property type="entry name" value="Heme-dependent peroxidases"/>
    <property type="match status" value="1"/>
</dbReference>
<dbReference type="GO" id="GO:0042744">
    <property type="term" value="P:hydrogen peroxide catabolic process"/>
    <property type="evidence" value="ECO:0007669"/>
    <property type="project" value="TreeGrafter"/>
</dbReference>
<dbReference type="InterPro" id="IPR002016">
    <property type="entry name" value="Haem_peroxidase"/>
</dbReference>
<keyword evidence="9 13" id="KW-0560">Oxidoreductase</keyword>
<evidence type="ECO:0000256" key="8">
    <source>
        <dbReference type="ARBA" id="ARBA00022946"/>
    </source>
</evidence>
<dbReference type="PROSITE" id="PS50873">
    <property type="entry name" value="PEROXIDASE_4"/>
    <property type="match status" value="1"/>
</dbReference>
<keyword evidence="8" id="KW-0809">Transit peptide</keyword>
<evidence type="ECO:0000256" key="4">
    <source>
        <dbReference type="ARBA" id="ARBA00005997"/>
    </source>
</evidence>
<dbReference type="CDD" id="cd00691">
    <property type="entry name" value="ascorbate_peroxidase"/>
    <property type="match status" value="1"/>
</dbReference>
<keyword evidence="7" id="KW-0479">Metal-binding</keyword>
<evidence type="ECO:0000256" key="9">
    <source>
        <dbReference type="ARBA" id="ARBA00023002"/>
    </source>
</evidence>
<evidence type="ECO:0000256" key="13">
    <source>
        <dbReference type="RuleBase" id="RU363051"/>
    </source>
</evidence>
<dbReference type="PANTHER" id="PTHR31356:SF58">
    <property type="entry name" value="CYTOCHROME C PEROXIDASE, MITOCHONDRIAL"/>
    <property type="match status" value="1"/>
</dbReference>
<evidence type="ECO:0000256" key="5">
    <source>
        <dbReference type="ARBA" id="ARBA00022559"/>
    </source>
</evidence>
<dbReference type="GO" id="GO:0005758">
    <property type="term" value="C:mitochondrial intermembrane space"/>
    <property type="evidence" value="ECO:0007669"/>
    <property type="project" value="UniProtKB-SubCell"/>
</dbReference>
<dbReference type="InterPro" id="IPR019793">
    <property type="entry name" value="Peroxidases_heam-ligand_BS"/>
</dbReference>
<dbReference type="GO" id="GO:0020037">
    <property type="term" value="F:heme binding"/>
    <property type="evidence" value="ECO:0007669"/>
    <property type="project" value="UniProtKB-UniRule"/>
</dbReference>
<dbReference type="InterPro" id="IPR002207">
    <property type="entry name" value="Peroxidase_I"/>
</dbReference>
<evidence type="ECO:0000313" key="16">
    <source>
        <dbReference type="Proteomes" id="UP000077266"/>
    </source>
</evidence>
<dbReference type="OrthoDB" id="2859658at2759"/>
<dbReference type="GO" id="GO:0005759">
    <property type="term" value="C:mitochondrial matrix"/>
    <property type="evidence" value="ECO:0007669"/>
    <property type="project" value="UniProtKB-SubCell"/>
</dbReference>
<evidence type="ECO:0000256" key="10">
    <source>
        <dbReference type="ARBA" id="ARBA00023004"/>
    </source>
</evidence>
<dbReference type="GO" id="GO:0034599">
    <property type="term" value="P:cellular response to oxidative stress"/>
    <property type="evidence" value="ECO:0007669"/>
    <property type="project" value="InterPro"/>
</dbReference>
<dbReference type="AlphaFoldDB" id="A0A165N4T6"/>
<dbReference type="GO" id="GO:0004130">
    <property type="term" value="F:cytochrome-c peroxidase activity"/>
    <property type="evidence" value="ECO:0007669"/>
    <property type="project" value="UniProtKB-EC"/>
</dbReference>
<evidence type="ECO:0000256" key="2">
    <source>
        <dbReference type="ARBA" id="ARBA00004305"/>
    </source>
</evidence>
<evidence type="ECO:0000256" key="11">
    <source>
        <dbReference type="ARBA" id="ARBA00023128"/>
    </source>
</evidence>
<keyword evidence="10" id="KW-0408">Iron</keyword>
<dbReference type="PROSITE" id="PS00436">
    <property type="entry name" value="PEROXIDASE_2"/>
    <property type="match status" value="1"/>
</dbReference>
<proteinExistence type="inferred from homology"/>
<feature type="domain" description="Plant heme peroxidase family profile" evidence="14">
    <location>
        <begin position="175"/>
        <end position="378"/>
    </location>
</feature>
<evidence type="ECO:0000256" key="1">
    <source>
        <dbReference type="ARBA" id="ARBA00003917"/>
    </source>
</evidence>
<dbReference type="GO" id="GO:0046872">
    <property type="term" value="F:metal ion binding"/>
    <property type="evidence" value="ECO:0007669"/>
    <property type="project" value="UniProtKB-UniRule"/>
</dbReference>
<keyword evidence="6" id="KW-0349">Heme</keyword>
<dbReference type="FunFam" id="1.10.420.10:FF:000009">
    <property type="entry name" value="Ascorbate peroxidase"/>
    <property type="match status" value="1"/>
</dbReference>
<comment type="function">
    <text evidence="1">Destroys radicals which are normally produced within the cells and which are toxic to biological systems.</text>
</comment>
<evidence type="ECO:0000256" key="3">
    <source>
        <dbReference type="ARBA" id="ARBA00004569"/>
    </source>
</evidence>
<comment type="catalytic activity">
    <reaction evidence="12">
        <text>2 Fe(II)-[cytochrome c] + H2O2 + 2 H(+) = 2 Fe(III)-[cytochrome c] + 2 H2O</text>
        <dbReference type="Rhea" id="RHEA:16581"/>
        <dbReference type="Rhea" id="RHEA-COMP:10350"/>
        <dbReference type="Rhea" id="RHEA-COMP:14399"/>
        <dbReference type="ChEBI" id="CHEBI:15377"/>
        <dbReference type="ChEBI" id="CHEBI:15378"/>
        <dbReference type="ChEBI" id="CHEBI:16240"/>
        <dbReference type="ChEBI" id="CHEBI:29033"/>
        <dbReference type="ChEBI" id="CHEBI:29034"/>
        <dbReference type="EC" id="1.11.1.5"/>
    </reaction>
</comment>
<dbReference type="STRING" id="1314781.A0A165N4T6"/>
<reference evidence="15 16" key="1">
    <citation type="journal article" date="2016" name="Mol. Biol. Evol.">
        <title>Comparative Genomics of Early-Diverging Mushroom-Forming Fungi Provides Insights into the Origins of Lignocellulose Decay Capabilities.</title>
        <authorList>
            <person name="Nagy L.G."/>
            <person name="Riley R."/>
            <person name="Tritt A."/>
            <person name="Adam C."/>
            <person name="Daum C."/>
            <person name="Floudas D."/>
            <person name="Sun H."/>
            <person name="Yadav J.S."/>
            <person name="Pangilinan J."/>
            <person name="Larsson K.H."/>
            <person name="Matsuura K."/>
            <person name="Barry K."/>
            <person name="Labutti K."/>
            <person name="Kuo R."/>
            <person name="Ohm R.A."/>
            <person name="Bhattacharya S.S."/>
            <person name="Shirouzu T."/>
            <person name="Yoshinaga Y."/>
            <person name="Martin F.M."/>
            <person name="Grigoriev I.V."/>
            <person name="Hibbett D.S."/>
        </authorList>
    </citation>
    <scope>NUCLEOTIDE SEQUENCE [LARGE SCALE GENOMIC DNA]</scope>
    <source>
        <strain evidence="15 16">HHB12029</strain>
    </source>
</reference>
<dbReference type="InParanoid" id="A0A165N4T6"/>
<dbReference type="InterPro" id="IPR010255">
    <property type="entry name" value="Haem_peroxidase_sf"/>
</dbReference>
<dbReference type="EC" id="1.11.1.-" evidence="13"/>
<dbReference type="Gene3D" id="1.10.520.10">
    <property type="match status" value="1"/>
</dbReference>
<name>A0A165N4T6_EXIGL</name>